<proteinExistence type="predicted"/>
<sequence>MRLHGALAAVVRLLDVTDTRFRIDGPRRHSGTAPRPGKCLVTADPTPGIDPLTPTANLADDPTPGPLSAPRPYPTQTHGLTTMSEQQLIHVTAPQGRLHQLRYKTARTDRGSGKRSGTADSLIGMSPAPGTEERS</sequence>
<evidence type="ECO:0000313" key="2">
    <source>
        <dbReference type="EMBL" id="GAO08356.1"/>
    </source>
</evidence>
<reference evidence="2 3" key="2">
    <citation type="journal article" date="2015" name="Stand. Genomic Sci.">
        <title>Draft genome sequence of marine-derived Streptomyces sp. TP-A0598, a producer of anti-MRSA antibiotic lydicamycins.</title>
        <authorList>
            <person name="Komaki H."/>
            <person name="Ichikawa N."/>
            <person name="Hosoyama A."/>
            <person name="Fujita N."/>
            <person name="Igarashi Y."/>
        </authorList>
    </citation>
    <scope>NUCLEOTIDE SEQUENCE [LARGE SCALE GENOMIC DNA]</scope>
    <source>
        <strain evidence="2 3">NBRC 110027</strain>
    </source>
</reference>
<feature type="region of interest" description="Disordered" evidence="1">
    <location>
        <begin position="25"/>
        <end position="78"/>
    </location>
</feature>
<accession>A0A0P4R634</accession>
<dbReference type="EMBL" id="BBNO01000003">
    <property type="protein sequence ID" value="GAO08356.1"/>
    <property type="molecule type" value="Genomic_DNA"/>
</dbReference>
<keyword evidence="3" id="KW-1185">Reference proteome</keyword>
<evidence type="ECO:0000313" key="3">
    <source>
        <dbReference type="Proteomes" id="UP000048965"/>
    </source>
</evidence>
<feature type="compositionally biased region" description="Pro residues" evidence="1">
    <location>
        <begin position="63"/>
        <end position="73"/>
    </location>
</feature>
<name>A0A0P4R634_9ACTN</name>
<comment type="caution">
    <text evidence="2">The sequence shown here is derived from an EMBL/GenBank/DDBJ whole genome shotgun (WGS) entry which is preliminary data.</text>
</comment>
<feature type="region of interest" description="Disordered" evidence="1">
    <location>
        <begin position="94"/>
        <end position="135"/>
    </location>
</feature>
<dbReference type="Proteomes" id="UP000048965">
    <property type="component" value="Unassembled WGS sequence"/>
</dbReference>
<evidence type="ECO:0000256" key="1">
    <source>
        <dbReference type="SAM" id="MobiDB-lite"/>
    </source>
</evidence>
<gene>
    <name evidence="2" type="ORF">TPA0598_03_08170</name>
</gene>
<organism evidence="2 3">
    <name type="scientific">Streptomyces lydicamycinicus</name>
    <dbReference type="NCBI Taxonomy" id="1546107"/>
    <lineage>
        <taxon>Bacteria</taxon>
        <taxon>Bacillati</taxon>
        <taxon>Actinomycetota</taxon>
        <taxon>Actinomycetes</taxon>
        <taxon>Kitasatosporales</taxon>
        <taxon>Streptomycetaceae</taxon>
        <taxon>Streptomyces</taxon>
    </lineage>
</organism>
<protein>
    <submittedName>
        <fullName evidence="2">Uncharacterized protein</fullName>
    </submittedName>
</protein>
<dbReference type="AlphaFoldDB" id="A0A0P4R634"/>
<reference evidence="3" key="1">
    <citation type="submission" date="2014-09" db="EMBL/GenBank/DDBJ databases">
        <title>Whole genome shotgun sequence of Streptomyces sp. NBRC 110027.</title>
        <authorList>
            <person name="Komaki H."/>
            <person name="Ichikawa N."/>
            <person name="Katano-Makiyama Y."/>
            <person name="Hosoyama A."/>
            <person name="Hashimoto M."/>
            <person name="Uohara A."/>
            <person name="Kitahashi Y."/>
            <person name="Ohji S."/>
            <person name="Kimura A."/>
            <person name="Yamazoe A."/>
            <person name="Igarashi Y."/>
            <person name="Fujita N."/>
        </authorList>
    </citation>
    <scope>NUCLEOTIDE SEQUENCE [LARGE SCALE GENOMIC DNA]</scope>
    <source>
        <strain evidence="3">NBRC 110027</strain>
    </source>
</reference>